<keyword evidence="5" id="KW-1185">Reference proteome</keyword>
<dbReference type="EMBL" id="BMKM01000005">
    <property type="protein sequence ID" value="GGE24744.1"/>
    <property type="molecule type" value="Genomic_DNA"/>
</dbReference>
<dbReference type="CDD" id="cd16031">
    <property type="entry name" value="G6S_like"/>
    <property type="match status" value="1"/>
</dbReference>
<dbReference type="PROSITE" id="PS00523">
    <property type="entry name" value="SULFATASE_1"/>
    <property type="match status" value="1"/>
</dbReference>
<organism evidence="4 5">
    <name type="scientific">Sphingobacterium cellulitidis</name>
    <dbReference type="NCBI Taxonomy" id="1768011"/>
    <lineage>
        <taxon>Bacteria</taxon>
        <taxon>Pseudomonadati</taxon>
        <taxon>Bacteroidota</taxon>
        <taxon>Sphingobacteriia</taxon>
        <taxon>Sphingobacteriales</taxon>
        <taxon>Sphingobacteriaceae</taxon>
        <taxon>Sphingobacterium</taxon>
    </lineage>
</organism>
<dbReference type="InterPro" id="IPR017850">
    <property type="entry name" value="Alkaline_phosphatase_core_sf"/>
</dbReference>
<evidence type="ECO:0000259" key="3">
    <source>
        <dbReference type="Pfam" id="PF16347"/>
    </source>
</evidence>
<gene>
    <name evidence="4" type="ORF">GCM10011516_22980</name>
</gene>
<dbReference type="SUPFAM" id="SSF53649">
    <property type="entry name" value="Alkaline phosphatase-like"/>
    <property type="match status" value="1"/>
</dbReference>
<dbReference type="Proteomes" id="UP000614460">
    <property type="component" value="Unassembled WGS sequence"/>
</dbReference>
<comment type="caution">
    <text evidence="4">The sequence shown here is derived from an EMBL/GenBank/DDBJ whole genome shotgun (WGS) entry which is preliminary data.</text>
</comment>
<protein>
    <submittedName>
        <fullName evidence="4">Sulfatase</fullName>
    </submittedName>
</protein>
<dbReference type="GO" id="GO:0016787">
    <property type="term" value="F:hydrolase activity"/>
    <property type="evidence" value="ECO:0007669"/>
    <property type="project" value="UniProtKB-KW"/>
</dbReference>
<reference evidence="4" key="1">
    <citation type="journal article" date="2014" name="Int. J. Syst. Evol. Microbiol.">
        <title>Complete genome sequence of Corynebacterium casei LMG S-19264T (=DSM 44701T), isolated from a smear-ripened cheese.</title>
        <authorList>
            <consortium name="US DOE Joint Genome Institute (JGI-PGF)"/>
            <person name="Walter F."/>
            <person name="Albersmeier A."/>
            <person name="Kalinowski J."/>
            <person name="Ruckert C."/>
        </authorList>
    </citation>
    <scope>NUCLEOTIDE SEQUENCE</scope>
    <source>
        <strain evidence="4">CGMCC 1.15966</strain>
    </source>
</reference>
<evidence type="ECO:0000256" key="1">
    <source>
        <dbReference type="ARBA" id="ARBA00008779"/>
    </source>
</evidence>
<sequence length="514" mass="60631">MDFVYLFMIKYLTYFLLFCIGISSALGQKSPNIIIIVSDDHSFQSISAYGSKYGHTPNIDRIANEGLLFNRSYVNNSLCGPSRASLLTGKYSHKNGYKENENSHFDHSQNSFIKELHKAGYTTSWIGKQHLGDTLEGFDYYDILINQGHYFNPDFKNQNGTMIRENGYVSDIVTNKALNWMNTLNKEKPFCLILGHKATHREWDPDPQDFGKNDHKKFKIPKNFYDNYVGREAAKIQEMQVSKDMLLTYDLKMFKNDEEWMKESNFFRMDESDREKYRNYYAKVKEDFNSRDLSDPKKLAEWKFQRYMTDYLNTAESMDRNIGKVLDYLDQNNLTENTIVIYMSDQGFYMGEHGWFDKRFMYEESFRTPMMMRFPKEIKKSRKVNDLLMTIDIAPTLLELAGVSVPEDVQGQSFTPIIHGQKGVRKDLYYHYYEDGVHNVTPHFGVSDGRYKLFRFYNKVNSWELYDLSKDPQEMRNVFDNPKYAEKQKEMMKMLKDEIVKQDDSEALRIFEAS</sequence>
<name>A0A8H9KW33_9SPHI</name>
<dbReference type="PANTHER" id="PTHR43108:SF6">
    <property type="entry name" value="N-SULPHOGLUCOSAMINE SULPHOHYDROLASE"/>
    <property type="match status" value="1"/>
</dbReference>
<dbReference type="InterPro" id="IPR024607">
    <property type="entry name" value="Sulfatase_CS"/>
</dbReference>
<evidence type="ECO:0000256" key="2">
    <source>
        <dbReference type="ARBA" id="ARBA00022801"/>
    </source>
</evidence>
<dbReference type="Gene3D" id="3.40.720.10">
    <property type="entry name" value="Alkaline Phosphatase, subunit A"/>
    <property type="match status" value="1"/>
</dbReference>
<evidence type="ECO:0000313" key="5">
    <source>
        <dbReference type="Proteomes" id="UP000614460"/>
    </source>
</evidence>
<dbReference type="AlphaFoldDB" id="A0A8H9KW33"/>
<evidence type="ECO:0000313" key="4">
    <source>
        <dbReference type="EMBL" id="GGE24744.1"/>
    </source>
</evidence>
<keyword evidence="2" id="KW-0378">Hydrolase</keyword>
<dbReference type="Pfam" id="PF16347">
    <property type="entry name" value="SGSH_C"/>
    <property type="match status" value="1"/>
</dbReference>
<dbReference type="PANTHER" id="PTHR43108">
    <property type="entry name" value="N-ACETYLGLUCOSAMINE-6-SULFATASE FAMILY MEMBER"/>
    <property type="match status" value="1"/>
</dbReference>
<accession>A0A8H9KW33</accession>
<feature type="domain" description="N-sulphoglucosamine sulphohydrolase C-terminal" evidence="3">
    <location>
        <begin position="351"/>
        <end position="498"/>
    </location>
</feature>
<proteinExistence type="inferred from homology"/>
<dbReference type="InterPro" id="IPR032506">
    <property type="entry name" value="SGSH_C"/>
</dbReference>
<reference evidence="4" key="2">
    <citation type="submission" date="2020-09" db="EMBL/GenBank/DDBJ databases">
        <authorList>
            <person name="Sun Q."/>
            <person name="Zhou Y."/>
        </authorList>
    </citation>
    <scope>NUCLEOTIDE SEQUENCE</scope>
    <source>
        <strain evidence="4">CGMCC 1.15966</strain>
    </source>
</reference>
<comment type="similarity">
    <text evidence="1">Belongs to the sulfatase family.</text>
</comment>